<evidence type="ECO:0000313" key="3">
    <source>
        <dbReference type="Proteomes" id="UP000215509"/>
    </source>
</evidence>
<feature type="transmembrane region" description="Helical" evidence="1">
    <location>
        <begin position="62"/>
        <end position="80"/>
    </location>
</feature>
<dbReference type="OrthoDB" id="2428465at2"/>
<reference evidence="2 3" key="1">
    <citation type="submission" date="2017-07" db="EMBL/GenBank/DDBJ databases">
        <title>Genome sequencing and assembly of Paenibacillus rigui.</title>
        <authorList>
            <person name="Mayilraj S."/>
        </authorList>
    </citation>
    <scope>NUCLEOTIDE SEQUENCE [LARGE SCALE GENOMIC DNA]</scope>
    <source>
        <strain evidence="2 3">JCM 16352</strain>
    </source>
</reference>
<feature type="transmembrane region" description="Helical" evidence="1">
    <location>
        <begin position="37"/>
        <end position="55"/>
    </location>
</feature>
<keyword evidence="1" id="KW-1133">Transmembrane helix</keyword>
<keyword evidence="1" id="KW-0472">Membrane</keyword>
<dbReference type="RefSeq" id="WP_094016382.1">
    <property type="nucleotide sequence ID" value="NZ_NMQW01000025.1"/>
</dbReference>
<keyword evidence="3" id="KW-1185">Reference proteome</keyword>
<sequence>MGKLSKILGIIASVVTIAIAVSYFMDKPSMDQTRLSCLMLAMCGSLIFNGGASYLTKKDRQGLLSVAVGIVIVVFVLLQYPF</sequence>
<accession>A0A229UNL2</accession>
<evidence type="ECO:0000256" key="1">
    <source>
        <dbReference type="SAM" id="Phobius"/>
    </source>
</evidence>
<protein>
    <recommendedName>
        <fullName evidence="4">DUF3953 domain-containing protein</fullName>
    </recommendedName>
</protein>
<name>A0A229UNL2_9BACL</name>
<proteinExistence type="predicted"/>
<feature type="transmembrane region" description="Helical" evidence="1">
    <location>
        <begin position="7"/>
        <end position="25"/>
    </location>
</feature>
<dbReference type="EMBL" id="NMQW01000025">
    <property type="protein sequence ID" value="OXM84934.1"/>
    <property type="molecule type" value="Genomic_DNA"/>
</dbReference>
<dbReference type="Proteomes" id="UP000215509">
    <property type="component" value="Unassembled WGS sequence"/>
</dbReference>
<comment type="caution">
    <text evidence="2">The sequence shown here is derived from an EMBL/GenBank/DDBJ whole genome shotgun (WGS) entry which is preliminary data.</text>
</comment>
<organism evidence="2 3">
    <name type="scientific">Paenibacillus rigui</name>
    <dbReference type="NCBI Taxonomy" id="554312"/>
    <lineage>
        <taxon>Bacteria</taxon>
        <taxon>Bacillati</taxon>
        <taxon>Bacillota</taxon>
        <taxon>Bacilli</taxon>
        <taxon>Bacillales</taxon>
        <taxon>Paenibacillaceae</taxon>
        <taxon>Paenibacillus</taxon>
    </lineage>
</organism>
<evidence type="ECO:0008006" key="4">
    <source>
        <dbReference type="Google" id="ProtNLM"/>
    </source>
</evidence>
<keyword evidence="1" id="KW-0812">Transmembrane</keyword>
<dbReference type="AlphaFoldDB" id="A0A229UNL2"/>
<evidence type="ECO:0000313" key="2">
    <source>
        <dbReference type="EMBL" id="OXM84934.1"/>
    </source>
</evidence>
<gene>
    <name evidence="2" type="ORF">CF651_18710</name>
</gene>